<dbReference type="SUPFAM" id="SSF56925">
    <property type="entry name" value="OMPA-like"/>
    <property type="match status" value="1"/>
</dbReference>
<dbReference type="Proteomes" id="UP000076023">
    <property type="component" value="Unassembled WGS sequence"/>
</dbReference>
<reference evidence="3" key="1">
    <citation type="journal article" date="2017" name="Genome Announc.">
        <title>Draft Genome Sequence of Terrimicrobium sacchariphilum NM-5T, a Facultative Anaerobic Soil Bacterium of the Class Spartobacteria.</title>
        <authorList>
            <person name="Qiu Y.L."/>
            <person name="Tourlousse D.M."/>
            <person name="Matsuura N."/>
            <person name="Ohashi A."/>
            <person name="Sekiguchi Y."/>
        </authorList>
    </citation>
    <scope>NUCLEOTIDE SEQUENCE [LARGE SCALE GENOMIC DNA]</scope>
    <source>
        <strain evidence="3">NM-5</strain>
    </source>
</reference>
<dbReference type="OrthoDB" id="194945at2"/>
<protein>
    <recommendedName>
        <fullName evidence="4">Outer membrane protein beta-barrel domain-containing protein</fullName>
    </recommendedName>
</protein>
<dbReference type="EMBL" id="BDCO01000002">
    <property type="protein sequence ID" value="GAT33812.1"/>
    <property type="molecule type" value="Genomic_DNA"/>
</dbReference>
<sequence length="178" mass="18783">MKKILSTLALAIITASAAFAGTDSKKVVIAPVQEDLFRAGEFQIDASFAAMLGRYNGHNANGIGGNLGLNYFITRYIGIGVDNTVGGGVGSGNHGAFDSLQGNLILRYPIESLRLAPYALVGGGATWGKHFGQGNGNVGGGIEYRITRNIGTFVDSRYLYGNNSLNSSLTRIGLRFSF</sequence>
<dbReference type="InParanoid" id="A0A146G956"/>
<accession>A0A146G956</accession>
<proteinExistence type="predicted"/>
<name>A0A146G956_TERSA</name>
<evidence type="ECO:0008006" key="4">
    <source>
        <dbReference type="Google" id="ProtNLM"/>
    </source>
</evidence>
<dbReference type="InterPro" id="IPR011250">
    <property type="entry name" value="OMP/PagP_B-barrel"/>
</dbReference>
<feature type="chain" id="PRO_5007524737" description="Outer membrane protein beta-barrel domain-containing protein" evidence="1">
    <location>
        <begin position="21"/>
        <end position="178"/>
    </location>
</feature>
<feature type="signal peptide" evidence="1">
    <location>
        <begin position="1"/>
        <end position="20"/>
    </location>
</feature>
<dbReference type="RefSeq" id="WP_075079501.1">
    <property type="nucleotide sequence ID" value="NZ_BDCO01000002.1"/>
</dbReference>
<keyword evidence="1" id="KW-0732">Signal</keyword>
<evidence type="ECO:0000313" key="2">
    <source>
        <dbReference type="EMBL" id="GAT33812.1"/>
    </source>
</evidence>
<dbReference type="Gene3D" id="2.40.160.20">
    <property type="match status" value="1"/>
</dbReference>
<evidence type="ECO:0000313" key="3">
    <source>
        <dbReference type="Proteomes" id="UP000076023"/>
    </source>
</evidence>
<comment type="caution">
    <text evidence="2">The sequence shown here is derived from an EMBL/GenBank/DDBJ whole genome shotgun (WGS) entry which is preliminary data.</text>
</comment>
<keyword evidence="3" id="KW-1185">Reference proteome</keyword>
<gene>
    <name evidence="2" type="ORF">TSACC_22231</name>
</gene>
<organism evidence="2 3">
    <name type="scientific">Terrimicrobium sacchariphilum</name>
    <dbReference type="NCBI Taxonomy" id="690879"/>
    <lineage>
        <taxon>Bacteria</taxon>
        <taxon>Pseudomonadati</taxon>
        <taxon>Verrucomicrobiota</taxon>
        <taxon>Terrimicrobiia</taxon>
        <taxon>Terrimicrobiales</taxon>
        <taxon>Terrimicrobiaceae</taxon>
        <taxon>Terrimicrobium</taxon>
    </lineage>
</organism>
<dbReference type="AlphaFoldDB" id="A0A146G956"/>
<evidence type="ECO:0000256" key="1">
    <source>
        <dbReference type="SAM" id="SignalP"/>
    </source>
</evidence>